<accession>A0A0P0P1T7</accession>
<keyword evidence="7" id="KW-1185">Reference proteome</keyword>
<dbReference type="InterPro" id="IPR016162">
    <property type="entry name" value="Ald_DH_N"/>
</dbReference>
<dbReference type="STRING" id="69395.AQ619_14545"/>
<feature type="domain" description="Aldehyde dehydrogenase" evidence="5">
    <location>
        <begin position="28"/>
        <end position="491"/>
    </location>
</feature>
<feature type="active site" evidence="3">
    <location>
        <position position="265"/>
    </location>
</feature>
<dbReference type="EMBL" id="CP013002">
    <property type="protein sequence ID" value="ALL14467.1"/>
    <property type="molecule type" value="Genomic_DNA"/>
</dbReference>
<comment type="similarity">
    <text evidence="1 4">Belongs to the aldehyde dehydrogenase family.</text>
</comment>
<evidence type="ECO:0000259" key="5">
    <source>
        <dbReference type="Pfam" id="PF00171"/>
    </source>
</evidence>
<dbReference type="GO" id="GO:0004030">
    <property type="term" value="F:aldehyde dehydrogenase [NAD(P)+] activity"/>
    <property type="evidence" value="ECO:0007669"/>
    <property type="project" value="UniProtKB-ARBA"/>
</dbReference>
<gene>
    <name evidence="6" type="ORF">AQ619_14545</name>
</gene>
<dbReference type="Gene3D" id="3.40.309.10">
    <property type="entry name" value="Aldehyde Dehydrogenase, Chain A, domain 2"/>
    <property type="match status" value="1"/>
</dbReference>
<keyword evidence="2 4" id="KW-0560">Oxidoreductase</keyword>
<dbReference type="InterPro" id="IPR016160">
    <property type="entry name" value="Ald_DH_CS_CYS"/>
</dbReference>
<dbReference type="CDD" id="cd07112">
    <property type="entry name" value="ALDH_GABALDH-PuuC"/>
    <property type="match status" value="1"/>
</dbReference>
<evidence type="ECO:0000313" key="6">
    <source>
        <dbReference type="EMBL" id="ALL14467.1"/>
    </source>
</evidence>
<dbReference type="InterPro" id="IPR029510">
    <property type="entry name" value="Ald_DH_CS_GLU"/>
</dbReference>
<protein>
    <submittedName>
        <fullName evidence="6">Aldehyde dehydrogenase</fullName>
    </submittedName>
</protein>
<dbReference type="Proteomes" id="UP000056905">
    <property type="component" value="Chromosome"/>
</dbReference>
<dbReference type="Gene3D" id="3.40.605.10">
    <property type="entry name" value="Aldehyde Dehydrogenase, Chain A, domain 1"/>
    <property type="match status" value="1"/>
</dbReference>
<sequence>MTLPAAMTEAVARLTLPGLAVIEGERVEAESGATFHNVSPRDGRVLNLVTACQAVDVERAVASARAAFEDGRWRDLGPRAKKAILFRLADLMERDAEELALLESLDVGKPIRDARAVDIPLAINTCRWYAEALDKFYGEVGTSPVDRLSYAVHEPLGVIGAIVPWNFPLHMAMWKVAPALAMGNSVVLKPAEQSPLTALKLGELALEAGLPAGVLNVVPGLGSVAGEALALSMDVDMIAFTGSGPVGRRLMEYSARSNLKRVSLELGGKSPQIVFADCPDLDAAAQAAAWGVFYNQGEVCTAASRLLVEASIKDAFLDRVVAVARDMVPGDPLDPATVFGAMVSERQMNTALDYIATADSQGARRVLGGRQVRQDSGGYFVEPTIFDRVAPESTLAREEVFGPVLGVMSFSSEAEAFRLANDTVYGLAAGLWTSDISRALGGARQLRAGLVWVNGWDACDITMPFGGFKQSGFGRDRSLHALHKYADLKSVSVTLR</sequence>
<dbReference type="FunFam" id="3.40.605.10:FF:000001">
    <property type="entry name" value="Aldehyde dehydrogenase 1"/>
    <property type="match status" value="1"/>
</dbReference>
<dbReference type="FunFam" id="3.40.309.10:FF:000012">
    <property type="entry name" value="Betaine aldehyde dehydrogenase"/>
    <property type="match status" value="1"/>
</dbReference>
<dbReference type="SUPFAM" id="SSF53720">
    <property type="entry name" value="ALDH-like"/>
    <property type="match status" value="1"/>
</dbReference>
<dbReference type="InterPro" id="IPR016161">
    <property type="entry name" value="Ald_DH/histidinol_DH"/>
</dbReference>
<evidence type="ECO:0000256" key="1">
    <source>
        <dbReference type="ARBA" id="ARBA00009986"/>
    </source>
</evidence>
<dbReference type="InterPro" id="IPR016163">
    <property type="entry name" value="Ald_DH_C"/>
</dbReference>
<evidence type="ECO:0000256" key="4">
    <source>
        <dbReference type="RuleBase" id="RU003345"/>
    </source>
</evidence>
<dbReference type="PROSITE" id="PS00070">
    <property type="entry name" value="ALDEHYDE_DEHYDR_CYS"/>
    <property type="match status" value="1"/>
</dbReference>
<reference evidence="6 7" key="1">
    <citation type="submission" date="2015-10" db="EMBL/GenBank/DDBJ databases">
        <title>Conservation of the essential genome among Caulobacter and Brevundimonas species.</title>
        <authorList>
            <person name="Scott D."/>
            <person name="Ely B."/>
        </authorList>
    </citation>
    <scope>NUCLEOTIDE SEQUENCE [LARGE SCALE GENOMIC DNA]</scope>
    <source>
        <strain evidence="6 7">CB4</strain>
    </source>
</reference>
<dbReference type="PANTHER" id="PTHR11699">
    <property type="entry name" value="ALDEHYDE DEHYDROGENASE-RELATED"/>
    <property type="match status" value="1"/>
</dbReference>
<dbReference type="Pfam" id="PF00171">
    <property type="entry name" value="Aldedh"/>
    <property type="match status" value="1"/>
</dbReference>
<proteinExistence type="inferred from homology"/>
<dbReference type="AlphaFoldDB" id="A0A0P0P1T7"/>
<name>A0A0P0P1T7_9CAUL</name>
<evidence type="ECO:0000256" key="3">
    <source>
        <dbReference type="PROSITE-ProRule" id="PRU10007"/>
    </source>
</evidence>
<dbReference type="InterPro" id="IPR015590">
    <property type="entry name" value="Aldehyde_DH_dom"/>
</dbReference>
<dbReference type="KEGG" id="chq:AQ619_14545"/>
<dbReference type="PROSITE" id="PS00687">
    <property type="entry name" value="ALDEHYDE_DEHYDR_GLU"/>
    <property type="match status" value="1"/>
</dbReference>
<evidence type="ECO:0000256" key="2">
    <source>
        <dbReference type="ARBA" id="ARBA00023002"/>
    </source>
</evidence>
<dbReference type="eggNOG" id="COG1012">
    <property type="taxonomic scope" value="Bacteria"/>
</dbReference>
<organism evidence="6 7">
    <name type="scientific">Caulobacter henricii</name>
    <dbReference type="NCBI Taxonomy" id="69395"/>
    <lineage>
        <taxon>Bacteria</taxon>
        <taxon>Pseudomonadati</taxon>
        <taxon>Pseudomonadota</taxon>
        <taxon>Alphaproteobacteria</taxon>
        <taxon>Caulobacterales</taxon>
        <taxon>Caulobacteraceae</taxon>
        <taxon>Caulobacter</taxon>
    </lineage>
</organism>
<evidence type="ECO:0000313" key="7">
    <source>
        <dbReference type="Proteomes" id="UP000056905"/>
    </source>
</evidence>
<dbReference type="OrthoDB" id="9772584at2"/>